<sequence>MRIGLLQCGAILEPLAKQHGDYPQLYAQLVGPGFDWSVFRVFEGDVPDDPELCDGWLVSGSRHGAYEGHDWIEPLEALIRDIHGRRPLVGICFGHQVVAQALGGQVEKFAGGWSVGRRAYDWQGEIVHLNAWHQDQVIRPPEGFETIMTNDFTTHAGLSCGKTLTIQPHPEFDAGFIAGLMDQVGRGTVPEPLLAEAEATLPQPTDNAMTGARLATFFRDNAR</sequence>
<dbReference type="InterPro" id="IPR044992">
    <property type="entry name" value="ChyE-like"/>
</dbReference>
<reference evidence="2 3" key="1">
    <citation type="submission" date="2017-03" db="EMBL/GenBank/DDBJ databases">
        <authorList>
            <person name="Afonso C.L."/>
            <person name="Miller P.J."/>
            <person name="Scott M.A."/>
            <person name="Spackman E."/>
            <person name="Goraichik I."/>
            <person name="Dimitrov K.M."/>
            <person name="Suarez D.L."/>
            <person name="Swayne D.E."/>
        </authorList>
    </citation>
    <scope>NUCLEOTIDE SEQUENCE [LARGE SCALE GENOMIC DNA]</scope>
    <source>
        <strain evidence="2 3">CECT 7066</strain>
    </source>
</reference>
<evidence type="ECO:0000259" key="1">
    <source>
        <dbReference type="Pfam" id="PF00117"/>
    </source>
</evidence>
<accession>A0A1Y5RTI3</accession>
<proteinExistence type="predicted"/>
<dbReference type="EC" id="6.3.5.2" evidence="2"/>
<evidence type="ECO:0000313" key="3">
    <source>
        <dbReference type="Proteomes" id="UP000193870"/>
    </source>
</evidence>
<gene>
    <name evidence="2" type="primary">guaA_2</name>
    <name evidence="2" type="ORF">PAM7066_00915</name>
</gene>
<dbReference type="GO" id="GO:0003922">
    <property type="term" value="F:GMP synthase (glutamine-hydrolyzing) activity"/>
    <property type="evidence" value="ECO:0007669"/>
    <property type="project" value="UniProtKB-EC"/>
</dbReference>
<dbReference type="OrthoDB" id="7365442at2"/>
<dbReference type="STRING" id="315423.SAMN04488020_102366"/>
<dbReference type="CDD" id="cd01741">
    <property type="entry name" value="GATase1_1"/>
    <property type="match status" value="1"/>
</dbReference>
<dbReference type="InterPro" id="IPR029062">
    <property type="entry name" value="Class_I_gatase-like"/>
</dbReference>
<feature type="domain" description="Glutamine amidotransferase" evidence="1">
    <location>
        <begin position="53"/>
        <end position="173"/>
    </location>
</feature>
<dbReference type="SUPFAM" id="SSF52317">
    <property type="entry name" value="Class I glutamine amidotransferase-like"/>
    <property type="match status" value="1"/>
</dbReference>
<dbReference type="GO" id="GO:0005829">
    <property type="term" value="C:cytosol"/>
    <property type="evidence" value="ECO:0007669"/>
    <property type="project" value="TreeGrafter"/>
</dbReference>
<dbReference type="PANTHER" id="PTHR42695:SF5">
    <property type="entry name" value="GLUTAMINE AMIDOTRANSFERASE YLR126C-RELATED"/>
    <property type="match status" value="1"/>
</dbReference>
<dbReference type="PROSITE" id="PS51273">
    <property type="entry name" value="GATASE_TYPE_1"/>
    <property type="match status" value="1"/>
</dbReference>
<dbReference type="Pfam" id="PF00117">
    <property type="entry name" value="GATase"/>
    <property type="match status" value="1"/>
</dbReference>
<protein>
    <submittedName>
        <fullName evidence="2">GMP synthase [glutamine-hydrolyzing]</fullName>
        <ecNumber evidence="2">6.3.5.2</ecNumber>
    </submittedName>
</protein>
<dbReference type="EMBL" id="FWFV01000002">
    <property type="protein sequence ID" value="SLN25140.1"/>
    <property type="molecule type" value="Genomic_DNA"/>
</dbReference>
<dbReference type="Gene3D" id="3.40.50.880">
    <property type="match status" value="1"/>
</dbReference>
<keyword evidence="2" id="KW-0436">Ligase</keyword>
<dbReference type="RefSeq" id="WP_085852948.1">
    <property type="nucleotide sequence ID" value="NZ_FOPF01000002.1"/>
</dbReference>
<keyword evidence="3" id="KW-1185">Reference proteome</keyword>
<name>A0A1Y5RTI3_9RHOB</name>
<dbReference type="AlphaFoldDB" id="A0A1Y5RTI3"/>
<dbReference type="InterPro" id="IPR017926">
    <property type="entry name" value="GATASE"/>
</dbReference>
<dbReference type="PANTHER" id="PTHR42695">
    <property type="entry name" value="GLUTAMINE AMIDOTRANSFERASE YLR126C-RELATED"/>
    <property type="match status" value="1"/>
</dbReference>
<evidence type="ECO:0000313" key="2">
    <source>
        <dbReference type="EMBL" id="SLN25140.1"/>
    </source>
</evidence>
<dbReference type="Proteomes" id="UP000193870">
    <property type="component" value="Unassembled WGS sequence"/>
</dbReference>
<organism evidence="2 3">
    <name type="scientific">Palleronia marisminoris</name>
    <dbReference type="NCBI Taxonomy" id="315423"/>
    <lineage>
        <taxon>Bacteria</taxon>
        <taxon>Pseudomonadati</taxon>
        <taxon>Pseudomonadota</taxon>
        <taxon>Alphaproteobacteria</taxon>
        <taxon>Rhodobacterales</taxon>
        <taxon>Roseobacteraceae</taxon>
        <taxon>Palleronia</taxon>
    </lineage>
</organism>